<evidence type="ECO:0000313" key="1">
    <source>
        <dbReference type="EMBL" id="TKH43430.1"/>
    </source>
</evidence>
<proteinExistence type="predicted"/>
<name>A0A4U2PXP0_9BACL</name>
<evidence type="ECO:0000313" key="2">
    <source>
        <dbReference type="Proteomes" id="UP000308114"/>
    </source>
</evidence>
<dbReference type="AlphaFoldDB" id="A0A4U2PXP0"/>
<dbReference type="Proteomes" id="UP000308114">
    <property type="component" value="Unassembled WGS sequence"/>
</dbReference>
<sequence length="79" mass="9067">MKQITQEHLTFLKEAAEAFEGNDRLETYTNKEEDLIALRYGVDRDCIKVIELGDKVAFFVQVISASPTRCQAEDRQNES</sequence>
<reference evidence="1 2" key="1">
    <citation type="submission" date="2018-01" db="EMBL/GenBank/DDBJ databases">
        <title>Bacillales members from the olive rhizosphere are effective biological control agents against Verticillium dahliae.</title>
        <authorList>
            <person name="Gomez-Lama C."/>
            <person name="Legarda G."/>
            <person name="Ruano-Rosa D."/>
            <person name="Pizarro-Tobias P."/>
            <person name="Valverde-Corredor A."/>
            <person name="Niqui J.L."/>
            <person name="Trivino J.C."/>
            <person name="Roca A."/>
            <person name="Mercado-Blanco J."/>
        </authorList>
    </citation>
    <scope>NUCLEOTIDE SEQUENCE [LARGE SCALE GENOMIC DNA]</scope>
    <source>
        <strain evidence="1 2">PIC167</strain>
    </source>
</reference>
<gene>
    <name evidence="1" type="ORF">C1I60_14130</name>
</gene>
<comment type="caution">
    <text evidence="1">The sequence shown here is derived from an EMBL/GenBank/DDBJ whole genome shotgun (WGS) entry which is preliminary data.</text>
</comment>
<accession>A0A4U2PXP0</accession>
<organism evidence="1 2">
    <name type="scientific">Paenibacillus terrae</name>
    <dbReference type="NCBI Taxonomy" id="159743"/>
    <lineage>
        <taxon>Bacteria</taxon>
        <taxon>Bacillati</taxon>
        <taxon>Bacillota</taxon>
        <taxon>Bacilli</taxon>
        <taxon>Bacillales</taxon>
        <taxon>Paenibacillaceae</taxon>
        <taxon>Paenibacillus</taxon>
    </lineage>
</organism>
<protein>
    <submittedName>
        <fullName evidence="1">Uncharacterized protein</fullName>
    </submittedName>
</protein>
<dbReference type="EMBL" id="PNXQ01000013">
    <property type="protein sequence ID" value="TKH43430.1"/>
    <property type="molecule type" value="Genomic_DNA"/>
</dbReference>
<dbReference type="RefSeq" id="WP_137062308.1">
    <property type="nucleotide sequence ID" value="NZ_PNXQ01000013.1"/>
</dbReference>